<comment type="cofactor">
    <cofactor evidence="1">
        <name>pantetheine 4'-phosphate</name>
        <dbReference type="ChEBI" id="CHEBI:47942"/>
    </cofactor>
</comment>
<feature type="domain" description="Carrier" evidence="4">
    <location>
        <begin position="78"/>
        <end position="152"/>
    </location>
</feature>
<dbReference type="Pfam" id="PF13193">
    <property type="entry name" value="AMP-binding_C"/>
    <property type="match status" value="1"/>
</dbReference>
<evidence type="ECO:0000313" key="6">
    <source>
        <dbReference type="Proteomes" id="UP000019109"/>
    </source>
</evidence>
<dbReference type="GO" id="GO:0008610">
    <property type="term" value="P:lipid biosynthetic process"/>
    <property type="evidence" value="ECO:0007669"/>
    <property type="project" value="UniProtKB-ARBA"/>
</dbReference>
<dbReference type="Gene3D" id="3.30.559.30">
    <property type="entry name" value="Nonribosomal peptide synthetase, condensation domain"/>
    <property type="match status" value="1"/>
</dbReference>
<dbReference type="SUPFAM" id="SSF52777">
    <property type="entry name" value="CoA-dependent acyltransferases"/>
    <property type="match status" value="2"/>
</dbReference>
<dbReference type="Gene3D" id="3.30.559.10">
    <property type="entry name" value="Chloramphenicol acetyltransferase-like domain"/>
    <property type="match status" value="1"/>
</dbReference>
<evidence type="ECO:0000313" key="5">
    <source>
        <dbReference type="EMBL" id="GAE90852.1"/>
    </source>
</evidence>
<dbReference type="InterPro" id="IPR006162">
    <property type="entry name" value="Ppantetheine_attach_site"/>
</dbReference>
<dbReference type="PROSITE" id="PS50075">
    <property type="entry name" value="CARRIER"/>
    <property type="match status" value="1"/>
</dbReference>
<dbReference type="InterPro" id="IPR023213">
    <property type="entry name" value="CAT-like_dom_sf"/>
</dbReference>
<comment type="caution">
    <text evidence="5">The sequence shown here is derived from an EMBL/GenBank/DDBJ whole genome shotgun (WGS) entry which is preliminary data.</text>
</comment>
<reference evidence="5" key="1">
    <citation type="journal article" date="2014" name="Genome Announc.">
        <title>Draft Genome Sequence of Clostridium straminisolvens Strain JCM 21531T, Isolated from a Cellulose-Degrading Bacterial Community.</title>
        <authorList>
            <person name="Yuki M."/>
            <person name="Oshima K."/>
            <person name="Suda W."/>
            <person name="Sakamoto M."/>
            <person name="Kitamura K."/>
            <person name="Iida T."/>
            <person name="Hattori M."/>
            <person name="Ohkuma M."/>
        </authorList>
    </citation>
    <scope>NUCLEOTIDE SEQUENCE [LARGE SCALE GENOMIC DNA]</scope>
    <source>
        <strain evidence="5">JCM 21531</strain>
    </source>
</reference>
<dbReference type="InterPro" id="IPR025110">
    <property type="entry name" value="AMP-bd_C"/>
</dbReference>
<dbReference type="Proteomes" id="UP000019109">
    <property type="component" value="Unassembled WGS sequence"/>
</dbReference>
<dbReference type="PANTHER" id="PTHR45398">
    <property type="match status" value="1"/>
</dbReference>
<evidence type="ECO:0000256" key="2">
    <source>
        <dbReference type="ARBA" id="ARBA00022450"/>
    </source>
</evidence>
<dbReference type="PROSITE" id="PS00012">
    <property type="entry name" value="PHOSPHOPANTETHEINE"/>
    <property type="match status" value="1"/>
</dbReference>
<evidence type="ECO:0000256" key="3">
    <source>
        <dbReference type="ARBA" id="ARBA00022553"/>
    </source>
</evidence>
<protein>
    <submittedName>
        <fullName evidence="5">Long-chain-fatty-acid-CoA ligase</fullName>
    </submittedName>
</protein>
<dbReference type="InterPro" id="IPR001242">
    <property type="entry name" value="Condensation_dom"/>
</dbReference>
<sequence>MARKDADGGNYLCAYITGDREIVPSELREHLTKSLPEYMVPSYFIRLDKMPLSPNGKIDRKALPMPSINIDTEGKYIPPGNELEHKMAKVWEKVLQVQKVGINNDFFELGGDSIKAIQVVSLLAREGIDIEVKDILVYRTISGILLNVEPKKNKKIHVQGLVEGSFGKTPVASWFFSREFKNPGYFTQSVLLKMKRKIDIKDIEKVFKKMIEHHDGLRVNYSAKDKKLYYNSRHLKEEFKVETFDISGLMENEQKQEMIKIGESFKESFDIENGLLVRAALINFGENDTRLFIAMHHLVVDGVSWRIILEDLYTAFKAIDTGSEITFPQKTASLKEWYEKLDSLKDSAKFHEEKEFWVSCESTLFKLPEDFDNRELSQNHGTVIEGKLEPAETEKLLKDAHKAYNTNVEELLLTALARTIREWTGQNEMVIEMESHGRNIDGIDVSRTVGWFTAIYPLKLEIIHEDMGEQIKEIKEQIRKVPQKGIGYGILKYLSCAIPEKRGIAEIRFNYLGQFGKKETMIFLPI</sequence>
<gene>
    <name evidence="5" type="ORF">JCM21531_4500</name>
</gene>
<dbReference type="EMBL" id="BAVR01000100">
    <property type="protein sequence ID" value="GAE90852.1"/>
    <property type="molecule type" value="Genomic_DNA"/>
</dbReference>
<dbReference type="InterPro" id="IPR036736">
    <property type="entry name" value="ACP-like_sf"/>
</dbReference>
<dbReference type="Gene3D" id="3.30.300.30">
    <property type="match status" value="1"/>
</dbReference>
<name>W4VCC2_9FIRM</name>
<dbReference type="AlphaFoldDB" id="W4VCC2"/>
<dbReference type="STRING" id="1294263.JCM21531_4500"/>
<dbReference type="InterPro" id="IPR045851">
    <property type="entry name" value="AMP-bd_C_sf"/>
</dbReference>
<keyword evidence="2" id="KW-0596">Phosphopantetheine</keyword>
<accession>W4VCC2</accession>
<dbReference type="SUPFAM" id="SSF56801">
    <property type="entry name" value="Acetyl-CoA synthetase-like"/>
    <property type="match status" value="1"/>
</dbReference>
<dbReference type="Gene3D" id="1.10.1200.10">
    <property type="entry name" value="ACP-like"/>
    <property type="match status" value="1"/>
</dbReference>
<dbReference type="GO" id="GO:0016874">
    <property type="term" value="F:ligase activity"/>
    <property type="evidence" value="ECO:0007669"/>
    <property type="project" value="UniProtKB-KW"/>
</dbReference>
<dbReference type="InterPro" id="IPR009081">
    <property type="entry name" value="PP-bd_ACP"/>
</dbReference>
<dbReference type="Pfam" id="PF00668">
    <property type="entry name" value="Condensation"/>
    <property type="match status" value="1"/>
</dbReference>
<dbReference type="SUPFAM" id="SSF47336">
    <property type="entry name" value="ACP-like"/>
    <property type="match status" value="1"/>
</dbReference>
<keyword evidence="6" id="KW-1185">Reference proteome</keyword>
<keyword evidence="3" id="KW-0597">Phosphoprotein</keyword>
<proteinExistence type="predicted"/>
<keyword evidence="5" id="KW-0436">Ligase</keyword>
<evidence type="ECO:0000259" key="4">
    <source>
        <dbReference type="PROSITE" id="PS50075"/>
    </source>
</evidence>
<evidence type="ECO:0000256" key="1">
    <source>
        <dbReference type="ARBA" id="ARBA00001957"/>
    </source>
</evidence>
<dbReference type="PANTHER" id="PTHR45398:SF1">
    <property type="entry name" value="ENZYME, PUTATIVE (JCVI)-RELATED"/>
    <property type="match status" value="1"/>
</dbReference>
<dbReference type="Pfam" id="PF00550">
    <property type="entry name" value="PP-binding"/>
    <property type="match status" value="1"/>
</dbReference>
<dbReference type="FunFam" id="1.10.1200.10:FF:000005">
    <property type="entry name" value="Nonribosomal peptide synthetase 1"/>
    <property type="match status" value="1"/>
</dbReference>
<organism evidence="5 6">
    <name type="scientific">Acetivibrio straminisolvens JCM 21531</name>
    <dbReference type="NCBI Taxonomy" id="1294263"/>
    <lineage>
        <taxon>Bacteria</taxon>
        <taxon>Bacillati</taxon>
        <taxon>Bacillota</taxon>
        <taxon>Clostridia</taxon>
        <taxon>Eubacteriales</taxon>
        <taxon>Oscillospiraceae</taxon>
        <taxon>Acetivibrio</taxon>
    </lineage>
</organism>